<feature type="transmembrane region" description="Helical" evidence="2">
    <location>
        <begin position="56"/>
        <end position="75"/>
    </location>
</feature>
<evidence type="ECO:0000256" key="1">
    <source>
        <dbReference type="SAM" id="Coils"/>
    </source>
</evidence>
<dbReference type="SUPFAM" id="SSF55874">
    <property type="entry name" value="ATPase domain of HSP90 chaperone/DNA topoisomerase II/histidine kinase"/>
    <property type="match status" value="1"/>
</dbReference>
<dbReference type="CDD" id="cd16935">
    <property type="entry name" value="HATPase_AgrC-ComD-like"/>
    <property type="match status" value="1"/>
</dbReference>
<gene>
    <name evidence="4" type="primary">agrC</name>
    <name evidence="4" type="ordered locus">CA_C0080</name>
</gene>
<dbReference type="Gene3D" id="3.30.565.10">
    <property type="entry name" value="Histidine kinase-like ATPase, C-terminal domain"/>
    <property type="match status" value="1"/>
</dbReference>
<proteinExistence type="predicted"/>
<feature type="transmembrane region" description="Helical" evidence="2">
    <location>
        <begin position="82"/>
        <end position="101"/>
    </location>
</feature>
<sequence length="447" mass="51290">MMQYVELVGIIMNLYVSIFSLYSCRIKWKRLVGMIVITEIISLIFLMLGWQQVTVMAYLIIPCIFMYLQTSDVVLSISLPVAGCLIIIVWDYFLSVLYNYVFLVNQSVIKNDVSIHWITFCIEFIGTYVTSRTIKKFVRDKFKAYNGHLKGTIGVVAAGTLILMLFVFYNTNVVFAPNNSVVNSNTMRIKGIVLFFSYAILLIIVIRTILRGIIKEMELKSKENEFQSLQEYTNKLEKLHKDMRGFRHDYINILLSMAGYIQNRDLEGLERFFDDKIMPLSKAMKSNNFKIGLLQNIEVPEIKGMFSAKIIRAQETGIDVYIDVAESIKSFNMEIIDLSRVIGILLDNAIEASEKCDRPSMKVAVINKDKSVMIVIINNYNEEIPPIYKIYKRGFSTKGDNRGIGLSNLKDIIGKYPNVMLDTVIEDNQFKQIIDIKNKIEEGVFNA</sequence>
<evidence type="ECO:0000313" key="5">
    <source>
        <dbReference type="Proteomes" id="UP000000814"/>
    </source>
</evidence>
<dbReference type="InterPro" id="IPR032834">
    <property type="entry name" value="NatK-like_C"/>
</dbReference>
<name>Q97MW1_CLOAB</name>
<dbReference type="GO" id="GO:0042802">
    <property type="term" value="F:identical protein binding"/>
    <property type="evidence" value="ECO:0007669"/>
    <property type="project" value="TreeGrafter"/>
</dbReference>
<dbReference type="Pfam" id="PF14501">
    <property type="entry name" value="HATPase_c_5"/>
    <property type="match status" value="1"/>
</dbReference>
<dbReference type="KEGG" id="cac:CA_C0080"/>
<organism evidence="4 5">
    <name type="scientific">Clostridium acetobutylicum (strain ATCC 824 / DSM 792 / JCM 1419 / IAM 19013 / LMG 5710 / NBRC 13948 / NRRL B-527 / VKM B-1787 / 2291 / W)</name>
    <dbReference type="NCBI Taxonomy" id="272562"/>
    <lineage>
        <taxon>Bacteria</taxon>
        <taxon>Bacillati</taxon>
        <taxon>Bacillota</taxon>
        <taxon>Clostridia</taxon>
        <taxon>Eubacteriales</taxon>
        <taxon>Clostridiaceae</taxon>
        <taxon>Clostridium</taxon>
    </lineage>
</organism>
<evidence type="ECO:0000256" key="2">
    <source>
        <dbReference type="SAM" id="Phobius"/>
    </source>
</evidence>
<dbReference type="EMBL" id="AE001437">
    <property type="protein sequence ID" value="AAK78065.1"/>
    <property type="molecule type" value="Genomic_DNA"/>
</dbReference>
<keyword evidence="2" id="KW-0472">Membrane</keyword>
<feature type="transmembrane region" description="Helical" evidence="2">
    <location>
        <begin position="31"/>
        <end position="50"/>
    </location>
</feature>
<dbReference type="PANTHER" id="PTHR40448">
    <property type="entry name" value="TWO-COMPONENT SENSOR HISTIDINE KINASE"/>
    <property type="match status" value="1"/>
</dbReference>
<dbReference type="GeneID" id="44996562"/>
<protein>
    <submittedName>
        <fullName evidence="4">Histidine kinase-like ATPase</fullName>
    </submittedName>
</protein>
<keyword evidence="2" id="KW-0812">Transmembrane</keyword>
<evidence type="ECO:0000313" key="4">
    <source>
        <dbReference type="EMBL" id="AAK78065.1"/>
    </source>
</evidence>
<dbReference type="PIR" id="F96909">
    <property type="entry name" value="F96909"/>
</dbReference>
<feature type="transmembrane region" description="Helical" evidence="2">
    <location>
        <begin position="151"/>
        <end position="169"/>
    </location>
</feature>
<keyword evidence="5" id="KW-1185">Reference proteome</keyword>
<feature type="transmembrane region" description="Helical" evidence="2">
    <location>
        <begin position="6"/>
        <end position="24"/>
    </location>
</feature>
<dbReference type="OrthoDB" id="1656061at2"/>
<feature type="coiled-coil region" evidence="1">
    <location>
        <begin position="219"/>
        <end position="249"/>
    </location>
</feature>
<feature type="transmembrane region" description="Helical" evidence="2">
    <location>
        <begin position="189"/>
        <end position="210"/>
    </location>
</feature>
<evidence type="ECO:0000259" key="3">
    <source>
        <dbReference type="Pfam" id="PF14501"/>
    </source>
</evidence>
<dbReference type="HOGENOM" id="CLU_046138_1_2_9"/>
<dbReference type="RefSeq" id="WP_010963407.1">
    <property type="nucleotide sequence ID" value="NC_003030.1"/>
</dbReference>
<dbReference type="STRING" id="272562.CA_C0080"/>
<dbReference type="Proteomes" id="UP000000814">
    <property type="component" value="Chromosome"/>
</dbReference>
<dbReference type="PANTHER" id="PTHR40448:SF1">
    <property type="entry name" value="TWO-COMPONENT SENSOR HISTIDINE KINASE"/>
    <property type="match status" value="1"/>
</dbReference>
<dbReference type="eggNOG" id="COG3290">
    <property type="taxonomic scope" value="Bacteria"/>
</dbReference>
<keyword evidence="4" id="KW-0418">Kinase</keyword>
<accession>Q97MW1</accession>
<feature type="transmembrane region" description="Helical" evidence="2">
    <location>
        <begin position="113"/>
        <end position="130"/>
    </location>
</feature>
<keyword evidence="1" id="KW-0175">Coiled coil</keyword>
<reference evidence="4 5" key="1">
    <citation type="journal article" date="2001" name="J. Bacteriol.">
        <title>Genome sequence and comparative analysis of the solvent-producing bacterium Clostridium acetobutylicum.</title>
        <authorList>
            <person name="Nolling J."/>
            <person name="Breton G."/>
            <person name="Omelchenko M.V."/>
            <person name="Makarova K.S."/>
            <person name="Zeng Q."/>
            <person name="Gibson R."/>
            <person name="Lee H.M."/>
            <person name="Dubois J."/>
            <person name="Qiu D."/>
            <person name="Hitti J."/>
            <person name="Wolf Y.I."/>
            <person name="Tatusov R.L."/>
            <person name="Sabathe F."/>
            <person name="Doucette-Stamm L."/>
            <person name="Soucaille P."/>
            <person name="Daly M.J."/>
            <person name="Bennett G.N."/>
            <person name="Koonin E.V."/>
            <person name="Smith D.R."/>
        </authorList>
    </citation>
    <scope>NUCLEOTIDE SEQUENCE [LARGE SCALE GENOMIC DNA]</scope>
    <source>
        <strain evidence="5">ATCC 824 / DSM 792 / JCM 1419 / LMG 5710 / VKM B-1787</strain>
    </source>
</reference>
<feature type="domain" description="Sensor histidine kinase NatK-like C-terminal" evidence="3">
    <location>
        <begin position="333"/>
        <end position="436"/>
    </location>
</feature>
<keyword evidence="4" id="KW-0808">Transferase</keyword>
<dbReference type="PATRIC" id="fig|272562.8.peg.263"/>
<dbReference type="AlphaFoldDB" id="Q97MW1"/>
<dbReference type="InterPro" id="IPR036890">
    <property type="entry name" value="HATPase_C_sf"/>
</dbReference>
<dbReference type="SMR" id="Q97MW1"/>
<dbReference type="GO" id="GO:0016301">
    <property type="term" value="F:kinase activity"/>
    <property type="evidence" value="ECO:0007669"/>
    <property type="project" value="UniProtKB-KW"/>
</dbReference>
<keyword evidence="2" id="KW-1133">Transmembrane helix</keyword>